<keyword evidence="3" id="KW-0378">Hydrolase</keyword>
<evidence type="ECO:0000256" key="1">
    <source>
        <dbReference type="ARBA" id="ARBA00001709"/>
    </source>
</evidence>
<dbReference type="PANTHER" id="PTHR43176:SF3">
    <property type="entry name" value="3-HYDROXYISOBUTYRYL-COA HYDROLASE, MITOCHONDRIAL"/>
    <property type="match status" value="1"/>
</dbReference>
<dbReference type="InterPro" id="IPR032259">
    <property type="entry name" value="HIBYL-CoA-H"/>
</dbReference>
<evidence type="ECO:0000313" key="6">
    <source>
        <dbReference type="Proteomes" id="UP000008366"/>
    </source>
</evidence>
<keyword evidence="6" id="KW-1185">Reference proteome</keyword>
<dbReference type="eggNOG" id="COG1024">
    <property type="taxonomic scope" value="Bacteria"/>
</dbReference>
<dbReference type="CDD" id="cd06558">
    <property type="entry name" value="crotonase-like"/>
    <property type="match status" value="1"/>
</dbReference>
<dbReference type="OrthoDB" id="9790967at2"/>
<evidence type="ECO:0000256" key="2">
    <source>
        <dbReference type="ARBA" id="ARBA00011915"/>
    </source>
</evidence>
<comment type="caution">
    <text evidence="5">The sequence shown here is derived from an EMBL/GenBank/DDBJ whole genome shotgun (WGS) entry which is preliminary data.</text>
</comment>
<dbReference type="EMBL" id="BAHD01000004">
    <property type="protein sequence ID" value="GAB94242.1"/>
    <property type="molecule type" value="Genomic_DNA"/>
</dbReference>
<dbReference type="RefSeq" id="WP_006590775.1">
    <property type="nucleotide sequence ID" value="NZ_BAHD01000004.1"/>
</dbReference>
<dbReference type="STRING" id="1184609.KILIM_004_00310"/>
<sequence length="358" mass="38575">MTTDVLTSASAGLGHITLNRPSRLHALTTSMCETMIQALLTWREDDNVRVVLIDHAEGTRGFCAGGDTRLLAQSGAGDGVAARAFFLAEYRLNHLLFSYPKPVIALMDGVTMGGGVGLASPASFRIATERTVYAMPEVKIGLFPDVGAGWYLPRKPGEIGMWLALTGSQLRAGDCLEAGIATHYLPAHALPAARAHMASAANEPDPREALQKVLFELNTENVPPIEKLVPDNRDRIDDLFAHDSIESIVAALEADGSDWALDQLATLSSASPLSLKVTFRQLRDGAQMASFADEMQQEYRLATRLVAGHDFAEGVRARLVDKDNAPIWEPRTGAAVGHEVLDAIFAPLAPEDEWAPLS</sequence>
<comment type="catalytic activity">
    <reaction evidence="1">
        <text>3-hydroxy-2-methylpropanoyl-CoA + H2O = 3-hydroxy-2-methylpropanoate + CoA + H(+)</text>
        <dbReference type="Rhea" id="RHEA:20888"/>
        <dbReference type="ChEBI" id="CHEBI:11805"/>
        <dbReference type="ChEBI" id="CHEBI:15377"/>
        <dbReference type="ChEBI" id="CHEBI:15378"/>
        <dbReference type="ChEBI" id="CHEBI:57287"/>
        <dbReference type="ChEBI" id="CHEBI:57340"/>
        <dbReference type="EC" id="3.1.2.4"/>
    </reaction>
</comment>
<organism evidence="5 6">
    <name type="scientific">Kineosphaera limosa NBRC 100340</name>
    <dbReference type="NCBI Taxonomy" id="1184609"/>
    <lineage>
        <taxon>Bacteria</taxon>
        <taxon>Bacillati</taxon>
        <taxon>Actinomycetota</taxon>
        <taxon>Actinomycetes</taxon>
        <taxon>Micrococcales</taxon>
        <taxon>Dermatophilaceae</taxon>
        <taxon>Kineosphaera</taxon>
    </lineage>
</organism>
<evidence type="ECO:0000256" key="3">
    <source>
        <dbReference type="ARBA" id="ARBA00022801"/>
    </source>
</evidence>
<name>K6WQ57_9MICO</name>
<dbReference type="EC" id="3.1.2.4" evidence="2"/>
<evidence type="ECO:0000313" key="5">
    <source>
        <dbReference type="EMBL" id="GAB94242.1"/>
    </source>
</evidence>
<dbReference type="InterPro" id="IPR029045">
    <property type="entry name" value="ClpP/crotonase-like_dom_sf"/>
</dbReference>
<dbReference type="SUPFAM" id="SSF52096">
    <property type="entry name" value="ClpP/crotonase"/>
    <property type="match status" value="1"/>
</dbReference>
<accession>K6WQ57</accession>
<proteinExistence type="predicted"/>
<evidence type="ECO:0000259" key="4">
    <source>
        <dbReference type="Pfam" id="PF16113"/>
    </source>
</evidence>
<feature type="domain" description="Enoyl-CoA hydratase/isomerase" evidence="4">
    <location>
        <begin position="14"/>
        <end position="345"/>
    </location>
</feature>
<dbReference type="Pfam" id="PF16113">
    <property type="entry name" value="ECH_2"/>
    <property type="match status" value="1"/>
</dbReference>
<dbReference type="NCBIfam" id="NF004127">
    <property type="entry name" value="PRK05617.1"/>
    <property type="match status" value="1"/>
</dbReference>
<protein>
    <recommendedName>
        <fullName evidence="2">3-hydroxyisobutyryl-CoA hydrolase</fullName>
        <ecNumber evidence="2">3.1.2.4</ecNumber>
    </recommendedName>
</protein>
<reference evidence="5 6" key="1">
    <citation type="submission" date="2012-08" db="EMBL/GenBank/DDBJ databases">
        <title>Whole genome shotgun sequence of Kineosphaera limosa NBRC 100340.</title>
        <authorList>
            <person name="Yoshida I."/>
            <person name="Isaki S."/>
            <person name="Hosoyama A."/>
            <person name="Tsuchikane K."/>
            <person name="Katsumata H."/>
            <person name="Ando Y."/>
            <person name="Ohji S."/>
            <person name="Hamada M."/>
            <person name="Tamura T."/>
            <person name="Yamazoe A."/>
            <person name="Yamazaki S."/>
            <person name="Fujita N."/>
        </authorList>
    </citation>
    <scope>NUCLEOTIDE SEQUENCE [LARGE SCALE GENOMIC DNA]</scope>
    <source>
        <strain evidence="5 6">NBRC 100340</strain>
    </source>
</reference>
<dbReference type="Proteomes" id="UP000008366">
    <property type="component" value="Unassembled WGS sequence"/>
</dbReference>
<dbReference type="PANTHER" id="PTHR43176">
    <property type="entry name" value="3-HYDROXYISOBUTYRYL-COA HYDROLASE-RELATED"/>
    <property type="match status" value="1"/>
</dbReference>
<dbReference type="GO" id="GO:0003860">
    <property type="term" value="F:3-hydroxyisobutyryl-CoA hydrolase activity"/>
    <property type="evidence" value="ECO:0007669"/>
    <property type="project" value="UniProtKB-EC"/>
</dbReference>
<dbReference type="InterPro" id="IPR045004">
    <property type="entry name" value="ECH_dom"/>
</dbReference>
<dbReference type="Gene3D" id="3.90.226.10">
    <property type="entry name" value="2-enoyl-CoA Hydratase, Chain A, domain 1"/>
    <property type="match status" value="1"/>
</dbReference>
<dbReference type="AlphaFoldDB" id="K6WQ57"/>
<gene>
    <name evidence="5" type="ORF">KILIM_004_00310</name>
</gene>
<dbReference type="GO" id="GO:0006574">
    <property type="term" value="P:L-valine catabolic process"/>
    <property type="evidence" value="ECO:0007669"/>
    <property type="project" value="TreeGrafter"/>
</dbReference>